<feature type="domain" description="Helix-turn-helix" evidence="2">
    <location>
        <begin position="106"/>
        <end position="153"/>
    </location>
</feature>
<dbReference type="AlphaFoldDB" id="A0A931CRR6"/>
<organism evidence="3 4">
    <name type="scientific">Arthrobacter terrae</name>
    <dbReference type="NCBI Taxonomy" id="2935737"/>
    <lineage>
        <taxon>Bacteria</taxon>
        <taxon>Bacillati</taxon>
        <taxon>Actinomycetota</taxon>
        <taxon>Actinomycetes</taxon>
        <taxon>Micrococcales</taxon>
        <taxon>Micrococcaceae</taxon>
        <taxon>Arthrobacter</taxon>
    </lineage>
</organism>
<evidence type="ECO:0000313" key="3">
    <source>
        <dbReference type="EMBL" id="MBG0738443.1"/>
    </source>
</evidence>
<dbReference type="InterPro" id="IPR041657">
    <property type="entry name" value="HTH_17"/>
</dbReference>
<dbReference type="InterPro" id="IPR009061">
    <property type="entry name" value="DNA-bd_dom_put_sf"/>
</dbReference>
<accession>A0A931CRR6</accession>
<evidence type="ECO:0000313" key="4">
    <source>
        <dbReference type="Proteomes" id="UP000655366"/>
    </source>
</evidence>
<dbReference type="SUPFAM" id="SSF46955">
    <property type="entry name" value="Putative DNA-binding domain"/>
    <property type="match status" value="1"/>
</dbReference>
<comment type="caution">
    <text evidence="3">The sequence shown here is derived from an EMBL/GenBank/DDBJ whole genome shotgun (WGS) entry which is preliminary data.</text>
</comment>
<gene>
    <name evidence="3" type="ORF">IV500_03240</name>
</gene>
<proteinExistence type="predicted"/>
<dbReference type="EMBL" id="JADNYM010000003">
    <property type="protein sequence ID" value="MBG0738443.1"/>
    <property type="molecule type" value="Genomic_DNA"/>
</dbReference>
<feature type="compositionally biased region" description="Polar residues" evidence="1">
    <location>
        <begin position="70"/>
        <end position="85"/>
    </location>
</feature>
<sequence length="159" mass="18177">MQREFYEPQQAAELLHCSEAWLLTRATVGEFPHLTWGKGEIVFTDEHLEEITHLREIRQDAAVTSDHGATRTTPTQNPKTAPSNVATSKAIGTTAISTSELPIADWLSPKDICAQLHIPEQTFYQWRVKNLGPRAYRIGRHLRISRSDYEAWLSLRLER</sequence>
<keyword evidence="4" id="KW-1185">Reference proteome</keyword>
<dbReference type="Pfam" id="PF12728">
    <property type="entry name" value="HTH_17"/>
    <property type="match status" value="1"/>
</dbReference>
<evidence type="ECO:0000256" key="1">
    <source>
        <dbReference type="SAM" id="MobiDB-lite"/>
    </source>
</evidence>
<dbReference type="Proteomes" id="UP000655366">
    <property type="component" value="Unassembled WGS sequence"/>
</dbReference>
<dbReference type="GO" id="GO:0003677">
    <property type="term" value="F:DNA binding"/>
    <property type="evidence" value="ECO:0007669"/>
    <property type="project" value="InterPro"/>
</dbReference>
<evidence type="ECO:0000259" key="2">
    <source>
        <dbReference type="Pfam" id="PF12728"/>
    </source>
</evidence>
<protein>
    <submittedName>
        <fullName evidence="3">Helix-turn-helix domain-containing protein</fullName>
    </submittedName>
</protein>
<dbReference type="InterPro" id="IPR010093">
    <property type="entry name" value="SinI_DNA-bd"/>
</dbReference>
<dbReference type="NCBIfam" id="TIGR01764">
    <property type="entry name" value="excise"/>
    <property type="match status" value="1"/>
</dbReference>
<reference evidence="3 4" key="1">
    <citation type="submission" date="2020-11" db="EMBL/GenBank/DDBJ databases">
        <title>Arthrobacter antarcticus sp. nov., isolated from Antarctic Soil.</title>
        <authorList>
            <person name="Li J."/>
        </authorList>
    </citation>
    <scope>NUCLEOTIDE SEQUENCE [LARGE SCALE GENOMIC DNA]</scope>
    <source>
        <strain evidence="3 4">Z1-20</strain>
    </source>
</reference>
<dbReference type="RefSeq" id="WP_196395374.1">
    <property type="nucleotide sequence ID" value="NZ_JADNYM010000003.1"/>
</dbReference>
<name>A0A931CRR6_9MICC</name>
<feature type="region of interest" description="Disordered" evidence="1">
    <location>
        <begin position="62"/>
        <end position="85"/>
    </location>
</feature>